<dbReference type="PANTHER" id="PTHR43353:SF5">
    <property type="entry name" value="SUCCINATE-SEMIALDEHYDE DEHYDROGENASE, MITOCHONDRIAL"/>
    <property type="match status" value="1"/>
</dbReference>
<dbReference type="PROSITE" id="PS00687">
    <property type="entry name" value="ALDEHYDE_DEHYDR_GLU"/>
    <property type="match status" value="1"/>
</dbReference>
<dbReference type="PANTHER" id="PTHR43353">
    <property type="entry name" value="SUCCINATE-SEMIALDEHYDE DEHYDROGENASE, MITOCHONDRIAL"/>
    <property type="match status" value="1"/>
</dbReference>
<dbReference type="InterPro" id="IPR015590">
    <property type="entry name" value="Aldehyde_DH_dom"/>
</dbReference>
<dbReference type="EMBL" id="QQZY01000004">
    <property type="protein sequence ID" value="RDI74390.1"/>
    <property type="molecule type" value="Genomic_DNA"/>
</dbReference>
<feature type="domain" description="Aldehyde dehydrogenase" evidence="5">
    <location>
        <begin position="13"/>
        <end position="474"/>
    </location>
</feature>
<evidence type="ECO:0000256" key="2">
    <source>
        <dbReference type="ARBA" id="ARBA00023002"/>
    </source>
</evidence>
<dbReference type="SUPFAM" id="SSF53720">
    <property type="entry name" value="ALDH-like"/>
    <property type="match status" value="1"/>
</dbReference>
<dbReference type="FunFam" id="3.40.605.10:FF:000007">
    <property type="entry name" value="NAD/NADP-dependent betaine aldehyde dehydrogenase"/>
    <property type="match status" value="1"/>
</dbReference>
<comment type="caution">
    <text evidence="6">The sequence shown here is derived from an EMBL/GenBank/DDBJ whole genome shotgun (WGS) entry which is preliminary data.</text>
</comment>
<name>A0A7M2YXD1_9ACTN</name>
<reference evidence="7" key="2">
    <citation type="journal article" date="2019" name="MicrobiologyOpen">
        <title>High-quality draft genome sequence of Gaiella occulta isolated from a 150 meter deep mineral water borehole and comparison with the genome sequences of other deep-branching lineages of the phylum Actinobacteria.</title>
        <authorList>
            <person name="Severino R."/>
            <person name="Froufe H.J.C."/>
            <person name="Barroso C."/>
            <person name="Albuquerque L."/>
            <person name="Lobo-da-Cunha A."/>
            <person name="da Costa M.S."/>
            <person name="Egas C."/>
        </authorList>
    </citation>
    <scope>NUCLEOTIDE SEQUENCE [LARGE SCALE GENOMIC DNA]</scope>
    <source>
        <strain evidence="7">F2-233</strain>
    </source>
</reference>
<dbReference type="RefSeq" id="WP_114796387.1">
    <property type="nucleotide sequence ID" value="NZ_QQZY01000004.1"/>
</dbReference>
<evidence type="ECO:0000256" key="3">
    <source>
        <dbReference type="PROSITE-ProRule" id="PRU10007"/>
    </source>
</evidence>
<organism evidence="6 7">
    <name type="scientific">Gaiella occulta</name>
    <dbReference type="NCBI Taxonomy" id="1002870"/>
    <lineage>
        <taxon>Bacteria</taxon>
        <taxon>Bacillati</taxon>
        <taxon>Actinomycetota</taxon>
        <taxon>Thermoleophilia</taxon>
        <taxon>Gaiellales</taxon>
        <taxon>Gaiellaceae</taxon>
        <taxon>Gaiella</taxon>
    </lineage>
</organism>
<dbReference type="InterPro" id="IPR016162">
    <property type="entry name" value="Ald_DH_N"/>
</dbReference>
<feature type="active site" evidence="3">
    <location>
        <position position="246"/>
    </location>
</feature>
<dbReference type="InterPro" id="IPR016161">
    <property type="entry name" value="Ald_DH/histidinol_DH"/>
</dbReference>
<protein>
    <submittedName>
        <fullName evidence="6">NAD-dependent aldehyde dehydrogenase</fullName>
    </submittedName>
</protein>
<evidence type="ECO:0000256" key="4">
    <source>
        <dbReference type="RuleBase" id="RU003345"/>
    </source>
</evidence>
<dbReference type="InterPro" id="IPR016163">
    <property type="entry name" value="Ald_DH_C"/>
</dbReference>
<dbReference type="GO" id="GO:0016620">
    <property type="term" value="F:oxidoreductase activity, acting on the aldehyde or oxo group of donors, NAD or NADP as acceptor"/>
    <property type="evidence" value="ECO:0007669"/>
    <property type="project" value="InterPro"/>
</dbReference>
<dbReference type="Gene3D" id="3.40.309.10">
    <property type="entry name" value="Aldehyde Dehydrogenase, Chain A, domain 2"/>
    <property type="match status" value="1"/>
</dbReference>
<dbReference type="Pfam" id="PF00171">
    <property type="entry name" value="Aldedh"/>
    <property type="match status" value="1"/>
</dbReference>
<dbReference type="InterPro" id="IPR050740">
    <property type="entry name" value="Aldehyde_DH_Superfamily"/>
</dbReference>
<dbReference type="InterPro" id="IPR029510">
    <property type="entry name" value="Ald_DH_CS_GLU"/>
</dbReference>
<sequence length="481" mass="49944">MSGTMLVDGCWRSSGRRAEIRDPANVDEIVGEVDLATESDVADAYAAAAGAAQAWRRAPATERAAVLHRAATILVERADDVARGLVREEGKILSDAAGEVQRSAETLRYFAGEALQPIGDVLPGVKPGALTLARRLPVGPVLAVTPFNFPLLIPTWKIAAALAFGNTIVWKPSQLTPLTAVRLAEVLADSGLPGGVLNLVTGTAREIGDALLDHPALHALTFTGSTPVGRGLERRLAGRGVRVQLEMGGKNVAIVLDDAPVAEAARAIVVGAMAATGQRCVSISRAVSSHRLAGELREAVVAEVARIRLGHGLEAETTMGPLVSADAAAAVLAAVESARVEGASVVTGGARPDDTELSHGHFVAPTVLDNVDPASAVAQEEVFGPVLSLIGVDDDERAIEVANSTRYGLNAAVFTCDLERALAMVDGIEAGMVHVNAVTGIQPYIPFGGHKDSSFGPAEQGKAAAEFFTELQVVNIHPRCA</sequence>
<reference evidence="6 7" key="1">
    <citation type="submission" date="2018-07" db="EMBL/GenBank/DDBJ databases">
        <title>High-quality-draft genome sequence of Gaiella occulta.</title>
        <authorList>
            <person name="Severino R."/>
            <person name="Froufe H.J.C."/>
            <person name="Rainey F.A."/>
            <person name="Barroso C."/>
            <person name="Albuquerque L."/>
            <person name="Lobo-Da-Cunha A."/>
            <person name="Da Costa M.S."/>
            <person name="Egas C."/>
        </authorList>
    </citation>
    <scope>NUCLEOTIDE SEQUENCE [LARGE SCALE GENOMIC DNA]</scope>
    <source>
        <strain evidence="6 7">F2-233</strain>
    </source>
</reference>
<gene>
    <name evidence="6" type="ORF">Gocc_1966</name>
</gene>
<dbReference type="AlphaFoldDB" id="A0A7M2YXD1"/>
<dbReference type="OrthoDB" id="6882680at2"/>
<dbReference type="Gene3D" id="3.40.605.10">
    <property type="entry name" value="Aldehyde Dehydrogenase, Chain A, domain 1"/>
    <property type="match status" value="1"/>
</dbReference>
<evidence type="ECO:0000313" key="7">
    <source>
        <dbReference type="Proteomes" id="UP000254134"/>
    </source>
</evidence>
<keyword evidence="2 4" id="KW-0560">Oxidoreductase</keyword>
<accession>A0A7M2YXD1</accession>
<dbReference type="Proteomes" id="UP000254134">
    <property type="component" value="Unassembled WGS sequence"/>
</dbReference>
<evidence type="ECO:0000256" key="1">
    <source>
        <dbReference type="ARBA" id="ARBA00009986"/>
    </source>
</evidence>
<comment type="similarity">
    <text evidence="1 4">Belongs to the aldehyde dehydrogenase family.</text>
</comment>
<evidence type="ECO:0000313" key="6">
    <source>
        <dbReference type="EMBL" id="RDI74390.1"/>
    </source>
</evidence>
<proteinExistence type="inferred from homology"/>
<keyword evidence="7" id="KW-1185">Reference proteome</keyword>
<evidence type="ECO:0000259" key="5">
    <source>
        <dbReference type="Pfam" id="PF00171"/>
    </source>
</evidence>